<evidence type="ECO:0008006" key="7">
    <source>
        <dbReference type="Google" id="ProtNLM"/>
    </source>
</evidence>
<dbReference type="EMBL" id="HBHK01005500">
    <property type="protein sequence ID" value="CAD9670635.1"/>
    <property type="molecule type" value="Transcribed_RNA"/>
</dbReference>
<evidence type="ECO:0000256" key="4">
    <source>
        <dbReference type="SAM" id="MobiDB-lite"/>
    </source>
</evidence>
<protein>
    <recommendedName>
        <fullName evidence="7">Cwf15/Cwc15 cell cycle control protein</fullName>
    </recommendedName>
</protein>
<dbReference type="GO" id="GO:0071013">
    <property type="term" value="C:catalytic step 2 spliceosome"/>
    <property type="evidence" value="ECO:0007669"/>
    <property type="project" value="TreeGrafter"/>
</dbReference>
<evidence type="ECO:0000256" key="1">
    <source>
        <dbReference type="ARBA" id="ARBA00006644"/>
    </source>
</evidence>
<evidence type="ECO:0000256" key="2">
    <source>
        <dbReference type="ARBA" id="ARBA00022664"/>
    </source>
</evidence>
<comment type="similarity">
    <text evidence="1">Belongs to the CWC15 family.</text>
</comment>
<dbReference type="PANTHER" id="PTHR12718:SF2">
    <property type="entry name" value="SPLICEOSOME-ASSOCIATED PROTEIN CWC15 HOMOLOG"/>
    <property type="match status" value="1"/>
</dbReference>
<name>A0A7S2W7L3_9STRA</name>
<organism evidence="6">
    <name type="scientific">Mucochytrium quahogii</name>
    <dbReference type="NCBI Taxonomy" id="96639"/>
    <lineage>
        <taxon>Eukaryota</taxon>
        <taxon>Sar</taxon>
        <taxon>Stramenopiles</taxon>
        <taxon>Bigyra</taxon>
        <taxon>Labyrinthulomycetes</taxon>
        <taxon>Thraustochytrida</taxon>
        <taxon>Thraustochytriidae</taxon>
        <taxon>Mucochytrium</taxon>
    </lineage>
</organism>
<dbReference type="PANTHER" id="PTHR12718">
    <property type="entry name" value="CELL CYCLE CONTROL PROTEIN CWF15"/>
    <property type="match status" value="1"/>
</dbReference>
<accession>A0A7S2W7L3</accession>
<feature type="region of interest" description="Disordered" evidence="4">
    <location>
        <begin position="89"/>
        <end position="176"/>
    </location>
</feature>
<gene>
    <name evidence="5" type="ORF">QSP1433_LOCUS3251</name>
    <name evidence="6" type="ORF">QSP1433_LOCUS3252</name>
</gene>
<evidence type="ECO:0000256" key="3">
    <source>
        <dbReference type="ARBA" id="ARBA00023187"/>
    </source>
</evidence>
<dbReference type="AlphaFoldDB" id="A0A7S2W7L3"/>
<dbReference type="GO" id="GO:0003723">
    <property type="term" value="F:RNA binding"/>
    <property type="evidence" value="ECO:0007669"/>
    <property type="project" value="TreeGrafter"/>
</dbReference>
<dbReference type="EMBL" id="HBHK01005501">
    <property type="protein sequence ID" value="CAD9670639.1"/>
    <property type="molecule type" value="Transcribed_RNA"/>
</dbReference>
<sequence length="218" mass="24908">MAHSHLATWKPALASGSTFDRGNYRTGGVVSQQSSALDLPGHTKLKYRHAEQGLEVNQSLEDLEERERQAELEKVDRIIENQNDVGLLEGKELEEFDDRDENVSSDQDGSDSSGSDEDSSDDEEEEIAKELERIRREREEKARKLEEETAQLEDKAKLLGGNPLLNNSGAGSGKMKRRWDADVVFRNQARSETQTKKRFINDTIRSDFHRQFLKKYIK</sequence>
<proteinExistence type="inferred from homology"/>
<feature type="region of interest" description="Disordered" evidence="4">
    <location>
        <begin position="1"/>
        <end position="42"/>
    </location>
</feature>
<reference evidence="6" key="1">
    <citation type="submission" date="2021-01" db="EMBL/GenBank/DDBJ databases">
        <authorList>
            <person name="Corre E."/>
            <person name="Pelletier E."/>
            <person name="Niang G."/>
            <person name="Scheremetjew M."/>
            <person name="Finn R."/>
            <person name="Kale V."/>
            <person name="Holt S."/>
            <person name="Cochrane G."/>
            <person name="Meng A."/>
            <person name="Brown T."/>
            <person name="Cohen L."/>
        </authorList>
    </citation>
    <scope>NUCLEOTIDE SEQUENCE</scope>
    <source>
        <strain evidence="6">NY070348D</strain>
    </source>
</reference>
<evidence type="ECO:0000313" key="6">
    <source>
        <dbReference type="EMBL" id="CAD9670639.1"/>
    </source>
</evidence>
<feature type="compositionally biased region" description="Acidic residues" evidence="4">
    <location>
        <begin position="114"/>
        <end position="127"/>
    </location>
</feature>
<keyword evidence="3" id="KW-0508">mRNA splicing</keyword>
<dbReference type="GO" id="GO:0045292">
    <property type="term" value="P:mRNA cis splicing, via spliceosome"/>
    <property type="evidence" value="ECO:0007669"/>
    <property type="project" value="TreeGrafter"/>
</dbReference>
<feature type="compositionally biased region" description="Basic and acidic residues" evidence="4">
    <location>
        <begin position="128"/>
        <end position="157"/>
    </location>
</feature>
<dbReference type="Pfam" id="PF04889">
    <property type="entry name" value="Cwf_Cwc_15"/>
    <property type="match status" value="1"/>
</dbReference>
<keyword evidence="2" id="KW-0507">mRNA processing</keyword>
<dbReference type="InterPro" id="IPR006973">
    <property type="entry name" value="Cwf_Cwc_15"/>
</dbReference>
<feature type="compositionally biased region" description="Low complexity" evidence="4">
    <location>
        <begin position="158"/>
        <end position="169"/>
    </location>
</feature>
<evidence type="ECO:0000313" key="5">
    <source>
        <dbReference type="EMBL" id="CAD9670635.1"/>
    </source>
</evidence>